<accession>A0A0U2KYT5</accession>
<sequence length="126" mass="14984">MENIILKVRADSKAAIAKLSQYRQKGDIQNYKSMCDSIEILINMHNKNFRNVKVNEKTQEFLEDIIVKLNDEISLLSNCMDSLLQKEDVRDYRNYLISLDRLTSIHEKTKGEYFWNARNERLRLNQ</sequence>
<proteinExistence type="predicted"/>
<dbReference type="STRING" id="162209.IJ22_17400"/>
<dbReference type="AlphaFoldDB" id="A0A0U2KYT5"/>
<dbReference type="PATRIC" id="fig|162209.4.peg.1843"/>
<reference evidence="1 2" key="2">
    <citation type="journal article" date="2016" name="Genome Announc.">
        <title>Complete Genome Sequences of Two Interactive Moderate Thermophiles, Paenibacillus napthalenovorans 32O-Y and Paenibacillus sp. 32O-W.</title>
        <authorList>
            <person name="Butler R.R.III."/>
            <person name="Wang J."/>
            <person name="Stark B.C."/>
            <person name="Pombert J.F."/>
        </authorList>
    </citation>
    <scope>NUCLEOTIDE SEQUENCE [LARGE SCALE GENOMIC DNA]</scope>
    <source>
        <strain evidence="1 2">32O-Y</strain>
    </source>
</reference>
<keyword evidence="2" id="KW-1185">Reference proteome</keyword>
<name>A0A0U2KYT5_9BACL</name>
<dbReference type="RefSeq" id="WP_062408438.1">
    <property type="nucleotide sequence ID" value="NZ_CP013652.1"/>
</dbReference>
<protein>
    <submittedName>
        <fullName evidence="1">Uncharacterized protein</fullName>
    </submittedName>
</protein>
<dbReference type="Proteomes" id="UP000061660">
    <property type="component" value="Chromosome"/>
</dbReference>
<gene>
    <name evidence="1" type="ORF">IJ22_17400</name>
</gene>
<dbReference type="KEGG" id="pnp:IJ22_17400"/>
<reference evidence="2" key="1">
    <citation type="submission" date="2015-12" db="EMBL/GenBank/DDBJ databases">
        <title>Complete genome sequences of two moderately thermophilic Paenibacillus species.</title>
        <authorList>
            <person name="Butler R.III."/>
            <person name="Wang J."/>
            <person name="Stark B.C."/>
            <person name="Pombert J.-F."/>
        </authorList>
    </citation>
    <scope>NUCLEOTIDE SEQUENCE [LARGE SCALE GENOMIC DNA]</scope>
    <source>
        <strain evidence="2">32O-Y</strain>
    </source>
</reference>
<organism evidence="1 2">
    <name type="scientific">Paenibacillus naphthalenovorans</name>
    <dbReference type="NCBI Taxonomy" id="162209"/>
    <lineage>
        <taxon>Bacteria</taxon>
        <taxon>Bacillati</taxon>
        <taxon>Bacillota</taxon>
        <taxon>Bacilli</taxon>
        <taxon>Bacillales</taxon>
        <taxon>Paenibacillaceae</taxon>
        <taxon>Paenibacillus</taxon>
    </lineage>
</organism>
<evidence type="ECO:0000313" key="1">
    <source>
        <dbReference type="EMBL" id="ALS22114.1"/>
    </source>
</evidence>
<evidence type="ECO:0000313" key="2">
    <source>
        <dbReference type="Proteomes" id="UP000061660"/>
    </source>
</evidence>
<dbReference type="EMBL" id="CP013652">
    <property type="protein sequence ID" value="ALS22114.1"/>
    <property type="molecule type" value="Genomic_DNA"/>
</dbReference>